<feature type="compositionally biased region" description="Basic and acidic residues" evidence="1">
    <location>
        <begin position="42"/>
        <end position="54"/>
    </location>
</feature>
<evidence type="ECO:0000313" key="2">
    <source>
        <dbReference type="EMBL" id="GMA87000.1"/>
    </source>
</evidence>
<dbReference type="Proteomes" id="UP001157017">
    <property type="component" value="Unassembled WGS sequence"/>
</dbReference>
<name>A0ABQ6JFP1_9ACTN</name>
<keyword evidence="3" id="KW-1185">Reference proteome</keyword>
<feature type="compositionally biased region" description="Basic residues" evidence="1">
    <location>
        <begin position="102"/>
        <end position="113"/>
    </location>
</feature>
<feature type="compositionally biased region" description="Basic residues" evidence="1">
    <location>
        <begin position="55"/>
        <end position="64"/>
    </location>
</feature>
<protein>
    <submittedName>
        <fullName evidence="2">Uncharacterized protein</fullName>
    </submittedName>
</protein>
<accession>A0ABQ6JFP1</accession>
<feature type="compositionally biased region" description="Basic residues" evidence="1">
    <location>
        <begin position="73"/>
        <end position="86"/>
    </location>
</feature>
<dbReference type="EMBL" id="BSUZ01000001">
    <property type="protein sequence ID" value="GMA87000.1"/>
    <property type="molecule type" value="Genomic_DNA"/>
</dbReference>
<dbReference type="Gene3D" id="3.20.20.80">
    <property type="entry name" value="Glycosidases"/>
    <property type="match status" value="1"/>
</dbReference>
<sequence>MTYDYFGAFAPQGPTAPHSPLTSYPGIPTQGFDSATAIAKPAEPRRPGEQDPARRRVLRPRLDRRHAVGAGRFGHRPGARHVRAGHRGLQGAQDQVPGERHGGRHRLLHRLRG</sequence>
<gene>
    <name evidence="2" type="ORF">GCM10025868_22500</name>
</gene>
<proteinExistence type="predicted"/>
<feature type="region of interest" description="Disordered" evidence="1">
    <location>
        <begin position="1"/>
        <end position="113"/>
    </location>
</feature>
<comment type="caution">
    <text evidence="2">The sequence shown here is derived from an EMBL/GenBank/DDBJ whole genome shotgun (WGS) entry which is preliminary data.</text>
</comment>
<organism evidence="2 3">
    <name type="scientific">Angustibacter aerolatus</name>
    <dbReference type="NCBI Taxonomy" id="1162965"/>
    <lineage>
        <taxon>Bacteria</taxon>
        <taxon>Bacillati</taxon>
        <taxon>Actinomycetota</taxon>
        <taxon>Actinomycetes</taxon>
        <taxon>Kineosporiales</taxon>
        <taxon>Kineosporiaceae</taxon>
    </lineage>
</organism>
<reference evidence="3" key="1">
    <citation type="journal article" date="2019" name="Int. J. Syst. Evol. Microbiol.">
        <title>The Global Catalogue of Microorganisms (GCM) 10K type strain sequencing project: providing services to taxonomists for standard genome sequencing and annotation.</title>
        <authorList>
            <consortium name="The Broad Institute Genomics Platform"/>
            <consortium name="The Broad Institute Genome Sequencing Center for Infectious Disease"/>
            <person name="Wu L."/>
            <person name="Ma J."/>
        </authorList>
    </citation>
    <scope>NUCLEOTIDE SEQUENCE [LARGE SCALE GENOMIC DNA]</scope>
    <source>
        <strain evidence="3">NBRC 108730</strain>
    </source>
</reference>
<evidence type="ECO:0000256" key="1">
    <source>
        <dbReference type="SAM" id="MobiDB-lite"/>
    </source>
</evidence>
<evidence type="ECO:0000313" key="3">
    <source>
        <dbReference type="Proteomes" id="UP001157017"/>
    </source>
</evidence>